<accession>A0A4S2FP74</accession>
<proteinExistence type="predicted"/>
<evidence type="ECO:0000313" key="1">
    <source>
        <dbReference type="EMBL" id="TGY70895.1"/>
    </source>
</evidence>
<dbReference type="RefSeq" id="WP_117737090.1">
    <property type="nucleotide sequence ID" value="NZ_SRYJ01000015.1"/>
</dbReference>
<dbReference type="EMBL" id="SRYJ01000015">
    <property type="protein sequence ID" value="TGY70895.1"/>
    <property type="molecule type" value="Genomic_DNA"/>
</dbReference>
<evidence type="ECO:0000313" key="2">
    <source>
        <dbReference type="Proteomes" id="UP000310760"/>
    </source>
</evidence>
<sequence length="72" mass="8054">MKVNLTKTYEVEFAKDGAVYKKGDKVSVNMLLAGKFFQDGRVATVPSELMEDAKKIGAEDLFNKKKNLKDIV</sequence>
<organism evidence="1 2">
    <name type="scientific">Phocaeicola sartorii</name>
    <dbReference type="NCBI Taxonomy" id="671267"/>
    <lineage>
        <taxon>Bacteria</taxon>
        <taxon>Pseudomonadati</taxon>
        <taxon>Bacteroidota</taxon>
        <taxon>Bacteroidia</taxon>
        <taxon>Bacteroidales</taxon>
        <taxon>Bacteroidaceae</taxon>
        <taxon>Phocaeicola</taxon>
    </lineage>
</organism>
<dbReference type="AlphaFoldDB" id="A0A4S2FP74"/>
<gene>
    <name evidence="1" type="ORF">E5339_08120</name>
</gene>
<dbReference type="Proteomes" id="UP000310760">
    <property type="component" value="Unassembled WGS sequence"/>
</dbReference>
<name>A0A4S2FP74_9BACT</name>
<comment type="caution">
    <text evidence="1">The sequence shown here is derived from an EMBL/GenBank/DDBJ whole genome shotgun (WGS) entry which is preliminary data.</text>
</comment>
<protein>
    <submittedName>
        <fullName evidence="1">Uncharacterized protein</fullName>
    </submittedName>
</protein>
<reference evidence="1 2" key="1">
    <citation type="submission" date="2019-04" db="EMBL/GenBank/DDBJ databases">
        <title>Microbes associate with the intestines of laboratory mice.</title>
        <authorList>
            <person name="Navarre W."/>
            <person name="Wong E."/>
            <person name="Huang K."/>
            <person name="Tropini C."/>
            <person name="Ng K."/>
            <person name="Yu B."/>
        </authorList>
    </citation>
    <scope>NUCLEOTIDE SEQUENCE [LARGE SCALE GENOMIC DNA]</scope>
    <source>
        <strain evidence="1 2">NM22_B1</strain>
    </source>
</reference>